<name>A0A7J6A383_AMEME</name>
<dbReference type="EMBL" id="JAAGNN010000018">
    <property type="protein sequence ID" value="KAF4077196.1"/>
    <property type="molecule type" value="Genomic_DNA"/>
</dbReference>
<evidence type="ECO:0000256" key="6">
    <source>
        <dbReference type="ARBA" id="ARBA00023319"/>
    </source>
</evidence>
<dbReference type="PANTHER" id="PTHR47091:SF2">
    <property type="entry name" value="ALPHA-PROTEIN KINASE 2"/>
    <property type="match status" value="1"/>
</dbReference>
<evidence type="ECO:0000256" key="2">
    <source>
        <dbReference type="ARBA" id="ARBA00022527"/>
    </source>
</evidence>
<feature type="compositionally biased region" description="Polar residues" evidence="9">
    <location>
        <begin position="776"/>
        <end position="785"/>
    </location>
</feature>
<evidence type="ECO:0000256" key="4">
    <source>
        <dbReference type="ARBA" id="ARBA00022777"/>
    </source>
</evidence>
<dbReference type="InterPro" id="IPR004166">
    <property type="entry name" value="a-kinase_dom"/>
</dbReference>
<comment type="caution">
    <text evidence="12">The sequence shown here is derived from an EMBL/GenBank/DDBJ whole genome shotgun (WGS) entry which is preliminary data.</text>
</comment>
<feature type="region of interest" description="Disordered" evidence="9">
    <location>
        <begin position="746"/>
        <end position="805"/>
    </location>
</feature>
<evidence type="ECO:0000259" key="11">
    <source>
        <dbReference type="PROSITE" id="PS51158"/>
    </source>
</evidence>
<feature type="domain" description="Alpha-type protein kinase" evidence="11">
    <location>
        <begin position="1082"/>
        <end position="1314"/>
    </location>
</feature>
<evidence type="ECO:0000256" key="7">
    <source>
        <dbReference type="ARBA" id="ARBA00047899"/>
    </source>
</evidence>
<keyword evidence="13" id="KW-1185">Reference proteome</keyword>
<feature type="compositionally biased region" description="Basic and acidic residues" evidence="9">
    <location>
        <begin position="868"/>
        <end position="894"/>
    </location>
</feature>
<evidence type="ECO:0000256" key="9">
    <source>
        <dbReference type="SAM" id="MobiDB-lite"/>
    </source>
</evidence>
<dbReference type="SUPFAM" id="SSF56112">
    <property type="entry name" value="Protein kinase-like (PK-like)"/>
    <property type="match status" value="1"/>
</dbReference>
<dbReference type="InterPro" id="IPR011009">
    <property type="entry name" value="Kinase-like_dom_sf"/>
</dbReference>
<dbReference type="EC" id="2.7.11.1" evidence="1"/>
<dbReference type="SMART" id="SM00811">
    <property type="entry name" value="Alpha_kinase"/>
    <property type="match status" value="1"/>
</dbReference>
<comment type="catalytic activity">
    <reaction evidence="7">
        <text>L-threonyl-[protein] + ATP = O-phospho-L-threonyl-[protein] + ADP + H(+)</text>
        <dbReference type="Rhea" id="RHEA:46608"/>
        <dbReference type="Rhea" id="RHEA-COMP:11060"/>
        <dbReference type="Rhea" id="RHEA-COMP:11605"/>
        <dbReference type="ChEBI" id="CHEBI:15378"/>
        <dbReference type="ChEBI" id="CHEBI:30013"/>
        <dbReference type="ChEBI" id="CHEBI:30616"/>
        <dbReference type="ChEBI" id="CHEBI:61977"/>
        <dbReference type="ChEBI" id="CHEBI:456216"/>
        <dbReference type="EC" id="2.7.11.1"/>
    </reaction>
</comment>
<dbReference type="PROSITE" id="PS50835">
    <property type="entry name" value="IG_LIKE"/>
    <property type="match status" value="1"/>
</dbReference>
<keyword evidence="2" id="KW-0723">Serine/threonine-protein kinase</keyword>
<evidence type="ECO:0000256" key="3">
    <source>
        <dbReference type="ARBA" id="ARBA00022679"/>
    </source>
</evidence>
<dbReference type="Pfam" id="PF02816">
    <property type="entry name" value="Alpha_kinase"/>
    <property type="match status" value="1"/>
</dbReference>
<feature type="domain" description="Ig-like" evidence="10">
    <location>
        <begin position="939"/>
        <end position="1046"/>
    </location>
</feature>
<dbReference type="SUPFAM" id="SSF48726">
    <property type="entry name" value="Immunoglobulin"/>
    <property type="match status" value="1"/>
</dbReference>
<evidence type="ECO:0000259" key="10">
    <source>
        <dbReference type="PROSITE" id="PS50835"/>
    </source>
</evidence>
<gene>
    <name evidence="12" type="ORF">AMELA_G00205260</name>
</gene>
<evidence type="ECO:0000313" key="13">
    <source>
        <dbReference type="Proteomes" id="UP000593565"/>
    </source>
</evidence>
<keyword evidence="4" id="KW-0418">Kinase</keyword>
<keyword evidence="3" id="KW-0808">Transferase</keyword>
<evidence type="ECO:0000256" key="8">
    <source>
        <dbReference type="ARBA" id="ARBA00048679"/>
    </source>
</evidence>
<feature type="region of interest" description="Disordered" evidence="9">
    <location>
        <begin position="22"/>
        <end position="96"/>
    </location>
</feature>
<dbReference type="GO" id="GO:0005524">
    <property type="term" value="F:ATP binding"/>
    <property type="evidence" value="ECO:0007669"/>
    <property type="project" value="InterPro"/>
</dbReference>
<keyword evidence="6" id="KW-0393">Immunoglobulin domain</keyword>
<feature type="compositionally biased region" description="Basic and acidic residues" evidence="9">
    <location>
        <begin position="746"/>
        <end position="755"/>
    </location>
</feature>
<dbReference type="PANTHER" id="PTHR47091">
    <property type="entry name" value="ALPHA-PROTEIN KINASE 2-RELATED"/>
    <property type="match status" value="1"/>
</dbReference>
<protein>
    <recommendedName>
        <fullName evidence="1">non-specific serine/threonine protein kinase</fullName>
        <ecNumber evidence="1">2.7.11.1</ecNumber>
    </recommendedName>
</protein>
<dbReference type="GO" id="GO:0004674">
    <property type="term" value="F:protein serine/threonine kinase activity"/>
    <property type="evidence" value="ECO:0007669"/>
    <property type="project" value="UniProtKB-KW"/>
</dbReference>
<dbReference type="Proteomes" id="UP000593565">
    <property type="component" value="Unassembled WGS sequence"/>
</dbReference>
<dbReference type="InterPro" id="IPR007110">
    <property type="entry name" value="Ig-like_dom"/>
</dbReference>
<feature type="region of interest" description="Disordered" evidence="9">
    <location>
        <begin position="650"/>
        <end position="682"/>
    </location>
</feature>
<feature type="region of interest" description="Disordered" evidence="9">
    <location>
        <begin position="1317"/>
        <end position="1345"/>
    </location>
</feature>
<feature type="region of interest" description="Disordered" evidence="9">
    <location>
        <begin position="822"/>
        <end position="905"/>
    </location>
</feature>
<feature type="compositionally biased region" description="Polar residues" evidence="9">
    <location>
        <begin position="22"/>
        <end position="33"/>
    </location>
</feature>
<feature type="compositionally biased region" description="Polar residues" evidence="9">
    <location>
        <begin position="67"/>
        <end position="91"/>
    </location>
</feature>
<feature type="compositionally biased region" description="Basic residues" evidence="9">
    <location>
        <begin position="822"/>
        <end position="834"/>
    </location>
</feature>
<evidence type="ECO:0000313" key="12">
    <source>
        <dbReference type="EMBL" id="KAF4077196.1"/>
    </source>
</evidence>
<reference evidence="12 13" key="1">
    <citation type="submission" date="2020-02" db="EMBL/GenBank/DDBJ databases">
        <title>A chromosome-scale genome assembly of the black bullhead catfish (Ameiurus melas).</title>
        <authorList>
            <person name="Wen M."/>
            <person name="Zham M."/>
            <person name="Cabau C."/>
            <person name="Klopp C."/>
            <person name="Donnadieu C."/>
            <person name="Roques C."/>
            <person name="Bouchez O."/>
            <person name="Lampietro C."/>
            <person name="Jouanno E."/>
            <person name="Herpin A."/>
            <person name="Louis A."/>
            <person name="Berthelot C."/>
            <person name="Parey E."/>
            <person name="Roest-Crollius H."/>
            <person name="Braasch I."/>
            <person name="Postlethwait J."/>
            <person name="Robinson-Rechavi M."/>
            <person name="Echchiki A."/>
            <person name="Begum T."/>
            <person name="Montfort J."/>
            <person name="Schartl M."/>
            <person name="Bobe J."/>
            <person name="Guiguen Y."/>
        </authorList>
    </citation>
    <scope>NUCLEOTIDE SEQUENCE [LARGE SCALE GENOMIC DNA]</scope>
    <source>
        <strain evidence="12">M_S1</strain>
        <tissue evidence="12">Blood</tissue>
    </source>
</reference>
<evidence type="ECO:0000256" key="5">
    <source>
        <dbReference type="ARBA" id="ARBA00023157"/>
    </source>
</evidence>
<accession>A0A7J6A383</accession>
<dbReference type="Gene3D" id="3.20.200.10">
    <property type="entry name" value="MHCK/EF2 kinase"/>
    <property type="match status" value="1"/>
</dbReference>
<proteinExistence type="predicted"/>
<comment type="catalytic activity">
    <reaction evidence="8">
        <text>L-seryl-[protein] + ATP = O-phospho-L-seryl-[protein] + ADP + H(+)</text>
        <dbReference type="Rhea" id="RHEA:17989"/>
        <dbReference type="Rhea" id="RHEA-COMP:9863"/>
        <dbReference type="Rhea" id="RHEA-COMP:11604"/>
        <dbReference type="ChEBI" id="CHEBI:15378"/>
        <dbReference type="ChEBI" id="CHEBI:29999"/>
        <dbReference type="ChEBI" id="CHEBI:30616"/>
        <dbReference type="ChEBI" id="CHEBI:83421"/>
        <dbReference type="ChEBI" id="CHEBI:456216"/>
        <dbReference type="EC" id="2.7.11.1"/>
    </reaction>
</comment>
<organism evidence="12 13">
    <name type="scientific">Ameiurus melas</name>
    <name type="common">Black bullhead</name>
    <name type="synonym">Silurus melas</name>
    <dbReference type="NCBI Taxonomy" id="219545"/>
    <lineage>
        <taxon>Eukaryota</taxon>
        <taxon>Metazoa</taxon>
        <taxon>Chordata</taxon>
        <taxon>Craniata</taxon>
        <taxon>Vertebrata</taxon>
        <taxon>Euteleostomi</taxon>
        <taxon>Actinopterygii</taxon>
        <taxon>Neopterygii</taxon>
        <taxon>Teleostei</taxon>
        <taxon>Ostariophysi</taxon>
        <taxon>Siluriformes</taxon>
        <taxon>Ictaluridae</taxon>
        <taxon>Ameiurus</taxon>
    </lineage>
</organism>
<keyword evidence="5" id="KW-1015">Disulfide bond</keyword>
<dbReference type="InterPro" id="IPR036179">
    <property type="entry name" value="Ig-like_dom_sf"/>
</dbReference>
<evidence type="ECO:0000256" key="1">
    <source>
        <dbReference type="ARBA" id="ARBA00012513"/>
    </source>
</evidence>
<sequence length="1345" mass="148489">MSKGIDGNEGIVELLGKVTSQDVEAGGNKSNSLPIGHKNANVNPNDHMTSRKQENENGQCRKGGNIEPTNTQSQNESSSLDPNSGSTTTDDIPNIEFHPPWISRTVYNTDTHRHYFMDEAVQHVDPQIKGIAGETIAVSQEHVYHISSEIHNFVVKTAVNTDSEIGTILENTIQSIDSQIGGVLEDTIQGTDSEFGGVLEDSVQSINSEFGGVLGDDSGLLQQPFPLYSAEFSNNNTLEASDNNAMSDMLTANLVENDVTQMSKSLTVNAKTDMESASCNLQDLVPDMTVDLTTENKSDTSLLISGFPHRPIIIPSKTEEGIDIDRSEVTQMTYRGDTSNELWVDALDEWGHFPASSPTPVSSDNTRTSMGAKIGSLELPTIERWSSSDSWASALSDWIQSVSVLPEDYPTMRTPESRHQFSMAIQDMTKEKATGPESSLEVGDGDSEGKMLIKNSNSLPIEMSFLHKGERENVLSLYTNLDMTRTQDLQEDMEERTHLILQEKAEESQNDCTDRRLENNCACVSKQESNALWEVIEDTAFEEDGERNPGALSFSCYPITPKSEVHLLNSYEAEHLPRMRGVNRRDATHGPCAFPNTGEVDFIMPLTPITIGTSFLHLKEDPDETRTSLKPSLAGISDEIRPDLTARTIGKSTNESSDKKFCGISKRTGDQGPSLSSCEDPKYKTEAVDVSSELQRLVLPSGEQLMICEEKHVAYVTLNVDDILSYKFHPEVRPAIKQVICEAKQSCERDSEMPHKTQKSSSENKTRSNKHKDKTSNNQQLGCQTKKQENVRPESNVEESGGSAESTVTMIETIVITEKVISRSHGKKKKKHGVPKVENEPLLKVENGTKQPKSTKPKNETAATQASKVREKLAKYEGKDSNENDKAAEGKTKPSTETSSMCLPGTLDDDIIKRRRISGDKPGSVSIRARPQLPAIFQPKKKEEVVKQKIQTAIEASRVISEIEAAPIVDDPQSISLWCHFSPIMADSSVMWVKEGATLCEEKRKVGDDGRVCLSVVKACSKDLGFYRCTLISALGSVSTSDYHLTSEVLMELVIPNHDTPADRKAIDGEEEDVSCSPLLFKDDILTNQYFGEQQHTSIVTEKDHFGEGMHRKAFRTMMRTGLTPLFDPGHTCVLKVHSSIGYGTQNNDEVAQKNYDLAVEECYVQNTAREYIKAYTNVAKSAESFGDVPEIIPIFLVHRPSNAIPYATLEEELIGDFVKYSVKDGKEINLTRRDSEAGQKCCAFQHWVYTQTGGNLLVTDMQGVGMKLTDVGIATCKKGYKGFKGNCSTSFIDQFKALHQCNRFCELLGLTSLQPKAKRATPPKPKAQPAARKKPFGATLKGKT</sequence>
<dbReference type="PROSITE" id="PS51158">
    <property type="entry name" value="ALPHA_KINASE"/>
    <property type="match status" value="1"/>
</dbReference>